<sequence length="60" mass="5865">MGLFHWCARLISVLGGLTAGVVAPVADLLGLPPVPALDQPALRAAGAALAGLSIAAVFAC</sequence>
<comment type="caution">
    <text evidence="2">The sequence shown here is derived from an EMBL/GenBank/DDBJ whole genome shotgun (WGS) entry which is preliminary data.</text>
</comment>
<gene>
    <name evidence="2" type="ORF">BJ988_001692</name>
</gene>
<organism evidence="2 3">
    <name type="scientific">Nocardioides panzhihuensis</name>
    <dbReference type="NCBI Taxonomy" id="860243"/>
    <lineage>
        <taxon>Bacteria</taxon>
        <taxon>Bacillati</taxon>
        <taxon>Actinomycetota</taxon>
        <taxon>Actinomycetes</taxon>
        <taxon>Propionibacteriales</taxon>
        <taxon>Nocardioidaceae</taxon>
        <taxon>Nocardioides</taxon>
    </lineage>
</organism>
<proteinExistence type="predicted"/>
<dbReference type="AlphaFoldDB" id="A0A7Z0IRJ3"/>
<evidence type="ECO:0000313" key="2">
    <source>
        <dbReference type="EMBL" id="NYI77044.1"/>
    </source>
</evidence>
<keyword evidence="1" id="KW-0812">Transmembrane</keyword>
<protein>
    <submittedName>
        <fullName evidence="2">Uncharacterized protein</fullName>
    </submittedName>
</protein>
<feature type="transmembrane region" description="Helical" evidence="1">
    <location>
        <begin position="7"/>
        <end position="29"/>
    </location>
</feature>
<feature type="transmembrane region" description="Helical" evidence="1">
    <location>
        <begin position="41"/>
        <end position="59"/>
    </location>
</feature>
<reference evidence="2 3" key="1">
    <citation type="submission" date="2020-07" db="EMBL/GenBank/DDBJ databases">
        <title>Sequencing the genomes of 1000 actinobacteria strains.</title>
        <authorList>
            <person name="Klenk H.-P."/>
        </authorList>
    </citation>
    <scope>NUCLEOTIDE SEQUENCE [LARGE SCALE GENOMIC DNA]</scope>
    <source>
        <strain evidence="2 3">DSM 26487</strain>
    </source>
</reference>
<keyword evidence="3" id="KW-1185">Reference proteome</keyword>
<evidence type="ECO:0000256" key="1">
    <source>
        <dbReference type="SAM" id="Phobius"/>
    </source>
</evidence>
<accession>A0A7Z0IRJ3</accession>
<dbReference type="Proteomes" id="UP000564496">
    <property type="component" value="Unassembled WGS sequence"/>
</dbReference>
<name>A0A7Z0IRJ3_9ACTN</name>
<evidence type="ECO:0000313" key="3">
    <source>
        <dbReference type="Proteomes" id="UP000564496"/>
    </source>
</evidence>
<keyword evidence="1" id="KW-0472">Membrane</keyword>
<keyword evidence="1" id="KW-1133">Transmembrane helix</keyword>
<dbReference type="EMBL" id="JACBZR010000001">
    <property type="protein sequence ID" value="NYI77044.1"/>
    <property type="molecule type" value="Genomic_DNA"/>
</dbReference>
<dbReference type="RefSeq" id="WP_218860685.1">
    <property type="nucleotide sequence ID" value="NZ_JACBZR010000001.1"/>
</dbReference>